<dbReference type="PANTHER" id="PTHR33116:SF84">
    <property type="entry name" value="RNA-DIRECTED DNA POLYMERASE"/>
    <property type="match status" value="1"/>
</dbReference>
<reference evidence="2" key="1">
    <citation type="journal article" date="2021" name="Nat. Commun.">
        <title>Genomic analyses provide insights into spinach domestication and the genetic basis of agronomic traits.</title>
        <authorList>
            <person name="Cai X."/>
            <person name="Sun X."/>
            <person name="Xu C."/>
            <person name="Sun H."/>
            <person name="Wang X."/>
            <person name="Ge C."/>
            <person name="Zhang Z."/>
            <person name="Wang Q."/>
            <person name="Fei Z."/>
            <person name="Jiao C."/>
            <person name="Wang Q."/>
        </authorList>
    </citation>
    <scope>NUCLEOTIDE SEQUENCE [LARGE SCALE GENOMIC DNA]</scope>
    <source>
        <strain evidence="2">cv. Varoflay</strain>
    </source>
</reference>
<protein>
    <recommendedName>
        <fullName evidence="1">Reverse transcriptase domain-containing protein</fullName>
    </recommendedName>
</protein>
<dbReference type="OrthoDB" id="1751077at2759"/>
<gene>
    <name evidence="3" type="primary">LOC110775381</name>
</gene>
<dbReference type="GeneID" id="110775381"/>
<dbReference type="Proteomes" id="UP000813463">
    <property type="component" value="Chromosome 6"/>
</dbReference>
<feature type="domain" description="Reverse transcriptase" evidence="1">
    <location>
        <begin position="1"/>
        <end position="147"/>
    </location>
</feature>
<evidence type="ECO:0000313" key="2">
    <source>
        <dbReference type="Proteomes" id="UP000813463"/>
    </source>
</evidence>
<name>A0A9R0HTP2_SPIOL</name>
<evidence type="ECO:0000259" key="1">
    <source>
        <dbReference type="PROSITE" id="PS50878"/>
    </source>
</evidence>
<dbReference type="KEGG" id="soe:110775381"/>
<dbReference type="AlphaFoldDB" id="A0A9R0HTP2"/>
<dbReference type="PROSITE" id="PS50878">
    <property type="entry name" value="RT_POL"/>
    <property type="match status" value="1"/>
</dbReference>
<dbReference type="RefSeq" id="XP_021835684.1">
    <property type="nucleotide sequence ID" value="XM_021979992.2"/>
</dbReference>
<dbReference type="Pfam" id="PF00078">
    <property type="entry name" value="RVT_1"/>
    <property type="match status" value="1"/>
</dbReference>
<proteinExistence type="predicted"/>
<accession>A0A9R0HTP2</accession>
<evidence type="ECO:0000313" key="3">
    <source>
        <dbReference type="RefSeq" id="XP_021835684.1"/>
    </source>
</evidence>
<reference evidence="3" key="2">
    <citation type="submission" date="2025-08" db="UniProtKB">
        <authorList>
            <consortium name="RefSeq"/>
        </authorList>
    </citation>
    <scope>IDENTIFICATION</scope>
    <source>
        <tissue evidence="3">Leaf</tissue>
    </source>
</reference>
<dbReference type="PANTHER" id="PTHR33116">
    <property type="entry name" value="REVERSE TRANSCRIPTASE ZINC-BINDING DOMAIN-CONTAINING PROTEIN-RELATED-RELATED"/>
    <property type="match status" value="1"/>
</dbReference>
<organism evidence="2 3">
    <name type="scientific">Spinacia oleracea</name>
    <name type="common">Spinach</name>
    <dbReference type="NCBI Taxonomy" id="3562"/>
    <lineage>
        <taxon>Eukaryota</taxon>
        <taxon>Viridiplantae</taxon>
        <taxon>Streptophyta</taxon>
        <taxon>Embryophyta</taxon>
        <taxon>Tracheophyta</taxon>
        <taxon>Spermatophyta</taxon>
        <taxon>Magnoliopsida</taxon>
        <taxon>eudicotyledons</taxon>
        <taxon>Gunneridae</taxon>
        <taxon>Pentapetalae</taxon>
        <taxon>Caryophyllales</taxon>
        <taxon>Chenopodiaceae</taxon>
        <taxon>Chenopodioideae</taxon>
        <taxon>Anserineae</taxon>
        <taxon>Spinacia</taxon>
    </lineage>
</organism>
<sequence length="230" mass="26052">MECVTTPMFSLMLNGSMHGFFKSKRGLRQGDPISLLLFVVCMEYLSRVLHKMSDMSQFQYHPRCKELKLTHLCFADVLILCYKGEFPSAYLILQAFKLFHATSGLKANQQKSSIYFHGMSNEVIQIIINVSGFTRSQLPFKYLGVPICAKRISVAQCGMLVDKMTTRIKMWSTRNLSYVARMQLINSVLLSLHMHWAQIYILPKNVLQGITKVVGSSCGVVLLIVLSLAM</sequence>
<dbReference type="InterPro" id="IPR000477">
    <property type="entry name" value="RT_dom"/>
</dbReference>
<keyword evidence="2" id="KW-1185">Reference proteome</keyword>